<proteinExistence type="inferred from homology"/>
<accession>A0AA38G8M7</accession>
<evidence type="ECO:0000256" key="4">
    <source>
        <dbReference type="ARBA" id="ARBA00022528"/>
    </source>
</evidence>
<comment type="function">
    <text evidence="11">Plays an essential role in chain termination during de novo fatty acid synthesis.</text>
</comment>
<dbReference type="EC" id="3.1.2.-" evidence="11"/>
<reference evidence="14 15" key="1">
    <citation type="journal article" date="2021" name="Nat. Plants">
        <title>The Taxus genome provides insights into paclitaxel biosynthesis.</title>
        <authorList>
            <person name="Xiong X."/>
            <person name="Gou J."/>
            <person name="Liao Q."/>
            <person name="Li Y."/>
            <person name="Zhou Q."/>
            <person name="Bi G."/>
            <person name="Li C."/>
            <person name="Du R."/>
            <person name="Wang X."/>
            <person name="Sun T."/>
            <person name="Guo L."/>
            <person name="Liang H."/>
            <person name="Lu P."/>
            <person name="Wu Y."/>
            <person name="Zhang Z."/>
            <person name="Ro D.K."/>
            <person name="Shang Y."/>
            <person name="Huang S."/>
            <person name="Yan J."/>
        </authorList>
    </citation>
    <scope>NUCLEOTIDE SEQUENCE [LARGE SCALE GENOMIC DNA]</scope>
    <source>
        <strain evidence="14">Ta-2019</strain>
    </source>
</reference>
<keyword evidence="10 11" id="KW-0275">Fatty acid biosynthesis</keyword>
<dbReference type="CDD" id="cd00586">
    <property type="entry name" value="4HBT"/>
    <property type="match status" value="1"/>
</dbReference>
<dbReference type="EMBL" id="JAHRHJ020000005">
    <property type="protein sequence ID" value="KAH9316394.1"/>
    <property type="molecule type" value="Genomic_DNA"/>
</dbReference>
<evidence type="ECO:0000256" key="5">
    <source>
        <dbReference type="ARBA" id="ARBA00022640"/>
    </source>
</evidence>
<gene>
    <name evidence="14" type="ORF">KI387_025021</name>
</gene>
<evidence type="ECO:0000256" key="1">
    <source>
        <dbReference type="ARBA" id="ARBA00004229"/>
    </source>
</evidence>
<evidence type="ECO:0000259" key="12">
    <source>
        <dbReference type="Pfam" id="PF01643"/>
    </source>
</evidence>
<keyword evidence="3 11" id="KW-0444">Lipid biosynthesis</keyword>
<organism evidence="14 15">
    <name type="scientific">Taxus chinensis</name>
    <name type="common">Chinese yew</name>
    <name type="synonym">Taxus wallichiana var. chinensis</name>
    <dbReference type="NCBI Taxonomy" id="29808"/>
    <lineage>
        <taxon>Eukaryota</taxon>
        <taxon>Viridiplantae</taxon>
        <taxon>Streptophyta</taxon>
        <taxon>Embryophyta</taxon>
        <taxon>Tracheophyta</taxon>
        <taxon>Spermatophyta</taxon>
        <taxon>Pinopsida</taxon>
        <taxon>Pinidae</taxon>
        <taxon>Conifers II</taxon>
        <taxon>Cupressales</taxon>
        <taxon>Taxaceae</taxon>
        <taxon>Taxus</taxon>
    </lineage>
</organism>
<evidence type="ECO:0000256" key="7">
    <source>
        <dbReference type="ARBA" id="ARBA00022832"/>
    </source>
</evidence>
<evidence type="ECO:0000256" key="10">
    <source>
        <dbReference type="ARBA" id="ARBA00023160"/>
    </source>
</evidence>
<dbReference type="InterPro" id="IPR029069">
    <property type="entry name" value="HotDog_dom_sf"/>
</dbReference>
<evidence type="ECO:0000256" key="2">
    <source>
        <dbReference type="ARBA" id="ARBA00006500"/>
    </source>
</evidence>
<keyword evidence="7 11" id="KW-0276">Fatty acid metabolism</keyword>
<feature type="domain" description="Acyl-ACP thioesterase-like C-terminal" evidence="13">
    <location>
        <begin position="172"/>
        <end position="242"/>
    </location>
</feature>
<dbReference type="AlphaFoldDB" id="A0AA38G8M7"/>
<keyword evidence="9 11" id="KW-0443">Lipid metabolism</keyword>
<evidence type="ECO:0000256" key="8">
    <source>
        <dbReference type="ARBA" id="ARBA00022946"/>
    </source>
</evidence>
<evidence type="ECO:0000256" key="6">
    <source>
        <dbReference type="ARBA" id="ARBA00022801"/>
    </source>
</evidence>
<name>A0AA38G8M7_TAXCH</name>
<evidence type="ECO:0000256" key="11">
    <source>
        <dbReference type="RuleBase" id="RU363096"/>
    </source>
</evidence>
<dbReference type="InterPro" id="IPR049427">
    <property type="entry name" value="Acyl-ACP_TE_C"/>
</dbReference>
<comment type="similarity">
    <text evidence="2 11">Belongs to the acyl-ACP thioesterase family.</text>
</comment>
<keyword evidence="15" id="KW-1185">Reference proteome</keyword>
<dbReference type="SUPFAM" id="SSF54637">
    <property type="entry name" value="Thioesterase/thiol ester dehydrase-isomerase"/>
    <property type="match status" value="2"/>
</dbReference>
<evidence type="ECO:0000313" key="15">
    <source>
        <dbReference type="Proteomes" id="UP000824469"/>
    </source>
</evidence>
<feature type="domain" description="Acyl-ACP thioesterase N-terminal hotdog" evidence="12">
    <location>
        <begin position="15"/>
        <end position="147"/>
    </location>
</feature>
<feature type="non-terminal residue" evidence="14">
    <location>
        <position position="1"/>
    </location>
</feature>
<evidence type="ECO:0000259" key="13">
    <source>
        <dbReference type="Pfam" id="PF20791"/>
    </source>
</evidence>
<evidence type="ECO:0000313" key="14">
    <source>
        <dbReference type="EMBL" id="KAH9316394.1"/>
    </source>
</evidence>
<dbReference type="Pfam" id="PF20791">
    <property type="entry name" value="Acyl-ACP_TE_C"/>
    <property type="match status" value="1"/>
</dbReference>
<dbReference type="PANTHER" id="PTHR31727">
    <property type="entry name" value="OLEOYL-ACYL CARRIER PROTEIN THIOESTERASE 1, CHLOROPLASTIC"/>
    <property type="match status" value="1"/>
</dbReference>
<evidence type="ECO:0000256" key="9">
    <source>
        <dbReference type="ARBA" id="ARBA00023098"/>
    </source>
</evidence>
<dbReference type="Pfam" id="PF01643">
    <property type="entry name" value="Acyl-ACP_TE"/>
    <property type="match status" value="1"/>
</dbReference>
<dbReference type="GO" id="GO:0009507">
    <property type="term" value="C:chloroplast"/>
    <property type="evidence" value="ECO:0007669"/>
    <property type="project" value="UniProtKB-SubCell"/>
</dbReference>
<evidence type="ECO:0000256" key="3">
    <source>
        <dbReference type="ARBA" id="ARBA00022516"/>
    </source>
</evidence>
<comment type="subcellular location">
    <subcellularLocation>
        <location evidence="1 11">Plastid</location>
        <location evidence="1 11">Chloroplast</location>
    </subcellularLocation>
</comment>
<dbReference type="OMA" id="MMNIETR"/>
<dbReference type="GO" id="GO:0016297">
    <property type="term" value="F:fatty acyl-[ACP] hydrolase activity"/>
    <property type="evidence" value="ECO:0007669"/>
    <property type="project" value="InterPro"/>
</dbReference>
<keyword evidence="8" id="KW-0809">Transit peptide</keyword>
<dbReference type="GO" id="GO:0000036">
    <property type="term" value="F:acyl carrier activity"/>
    <property type="evidence" value="ECO:0007669"/>
    <property type="project" value="TreeGrafter"/>
</dbReference>
<protein>
    <recommendedName>
        <fullName evidence="11">Acyl-[acyl-carrier-protein] hydrolase</fullName>
        <ecNumber evidence="11">3.1.2.-</ecNumber>
    </recommendedName>
</protein>
<keyword evidence="4 11" id="KW-0150">Chloroplast</keyword>
<dbReference type="PANTHER" id="PTHR31727:SF5">
    <property type="entry name" value="ACYL-[ACYL-CARRIER-PROTEIN] HYDROLASE"/>
    <property type="match status" value="1"/>
</dbReference>
<dbReference type="InterPro" id="IPR002864">
    <property type="entry name" value="Acyl-ACP_thioesterase_NHD"/>
</dbReference>
<sequence length="246" mass="28613">MHLDWVDWLKAIFLYRQTYVIRSYEVGADKTASIETLMNLLQETALNHVWAVGLAGDGFGATHEMSRRNLIWVVARMQAQVDRYPSWCDVVEVDTWATASGKNGMKRDWLVRDYKSGRILARATSTWVMMNIETRRLSKIPEAVKEEIQPYFFERPCVVAHDTKKLYKLDESTAQYIKSELTPKRSDLDVNQHVNNVKYIGWILESVPLHILEHNELVNMTLEYKRECGQTHVLQSLTHLQSELTE</sequence>
<comment type="caution">
    <text evidence="14">The sequence shown here is derived from an EMBL/GenBank/DDBJ whole genome shotgun (WGS) entry which is preliminary data.</text>
</comment>
<dbReference type="InterPro" id="IPR045023">
    <property type="entry name" value="FATA/B"/>
</dbReference>
<keyword evidence="6 11" id="KW-0378">Hydrolase</keyword>
<dbReference type="FunFam" id="3.10.129.10:FF:000014">
    <property type="entry name" value="Acyl-[acyl-carrier-protein] hydrolase"/>
    <property type="match status" value="1"/>
</dbReference>
<dbReference type="Gene3D" id="3.10.129.10">
    <property type="entry name" value="Hotdog Thioesterase"/>
    <property type="match status" value="1"/>
</dbReference>
<keyword evidence="5 11" id="KW-0934">Plastid</keyword>
<dbReference type="Proteomes" id="UP000824469">
    <property type="component" value="Unassembled WGS sequence"/>
</dbReference>